<protein>
    <submittedName>
        <fullName evidence="3">Uncharacterized protein</fullName>
    </submittedName>
</protein>
<feature type="non-terminal residue" evidence="3">
    <location>
        <position position="1"/>
    </location>
</feature>
<dbReference type="EMBL" id="WNYA01039675">
    <property type="protein sequence ID" value="KAG8536677.1"/>
    <property type="molecule type" value="Genomic_DNA"/>
</dbReference>
<dbReference type="Proteomes" id="UP000824782">
    <property type="component" value="Unassembled WGS sequence"/>
</dbReference>
<evidence type="ECO:0000256" key="1">
    <source>
        <dbReference type="SAM" id="MobiDB-lite"/>
    </source>
</evidence>
<keyword evidence="2" id="KW-0812">Transmembrane</keyword>
<evidence type="ECO:0000313" key="4">
    <source>
        <dbReference type="Proteomes" id="UP000824782"/>
    </source>
</evidence>
<dbReference type="PANTHER" id="PTHR20765">
    <property type="entry name" value="SOLUTE CARRIER FAMILY 43 MEMBER 3-RELATED"/>
    <property type="match status" value="1"/>
</dbReference>
<keyword evidence="4" id="KW-1185">Reference proteome</keyword>
<feature type="transmembrane region" description="Helical" evidence="2">
    <location>
        <begin position="12"/>
        <end position="29"/>
    </location>
</feature>
<reference evidence="3" key="1">
    <citation type="thesis" date="2020" institute="ProQuest LLC" country="789 East Eisenhower Parkway, Ann Arbor, MI, USA">
        <title>Comparative Genomics and Chromosome Evolution.</title>
        <authorList>
            <person name="Mudd A.B."/>
        </authorList>
    </citation>
    <scope>NUCLEOTIDE SEQUENCE</scope>
    <source>
        <strain evidence="3">237g6f4</strain>
        <tissue evidence="3">Blood</tissue>
    </source>
</reference>
<keyword evidence="2" id="KW-0472">Membrane</keyword>
<comment type="caution">
    <text evidence="3">The sequence shown here is derived from an EMBL/GenBank/DDBJ whole genome shotgun (WGS) entry which is preliminary data.</text>
</comment>
<evidence type="ECO:0000313" key="3">
    <source>
        <dbReference type="EMBL" id="KAG8536677.1"/>
    </source>
</evidence>
<name>A0AAV6YHU1_ENGPU</name>
<accession>A0AAV6YHU1</accession>
<gene>
    <name evidence="3" type="ORF">GDO81_025874</name>
</gene>
<dbReference type="InterPro" id="IPR027197">
    <property type="entry name" value="SLC43A3"/>
</dbReference>
<keyword evidence="2" id="KW-1133">Transmembrane helix</keyword>
<sequence length="90" mass="10246">VLYQNGISLQDLFLFISCCSIFHILRTLFLMPDTHIPFPVPEGYRYGVGCAKLSHKTFKSLKPGHNKEETVQKTRNTSTKSLENHGKCHP</sequence>
<evidence type="ECO:0000256" key="2">
    <source>
        <dbReference type="SAM" id="Phobius"/>
    </source>
</evidence>
<dbReference type="AlphaFoldDB" id="A0AAV6YHU1"/>
<proteinExistence type="predicted"/>
<feature type="region of interest" description="Disordered" evidence="1">
    <location>
        <begin position="61"/>
        <end position="90"/>
    </location>
</feature>
<organism evidence="3 4">
    <name type="scientific">Engystomops pustulosus</name>
    <name type="common">Tungara frog</name>
    <name type="synonym">Physalaemus pustulosus</name>
    <dbReference type="NCBI Taxonomy" id="76066"/>
    <lineage>
        <taxon>Eukaryota</taxon>
        <taxon>Metazoa</taxon>
        <taxon>Chordata</taxon>
        <taxon>Craniata</taxon>
        <taxon>Vertebrata</taxon>
        <taxon>Euteleostomi</taxon>
        <taxon>Amphibia</taxon>
        <taxon>Batrachia</taxon>
        <taxon>Anura</taxon>
        <taxon>Neobatrachia</taxon>
        <taxon>Hyloidea</taxon>
        <taxon>Leptodactylidae</taxon>
        <taxon>Leiuperinae</taxon>
        <taxon>Engystomops</taxon>
    </lineage>
</organism>
<dbReference type="PANTHER" id="PTHR20765:SF1">
    <property type="entry name" value="EQUILIBRATIVE NUCLEOBASE TRANSPORTER 1"/>
    <property type="match status" value="1"/>
</dbReference>